<evidence type="ECO:0000313" key="3">
    <source>
        <dbReference type="Proteomes" id="UP000054223"/>
    </source>
</evidence>
<feature type="chain" id="PRO_5040964660" description="Dihydrolipoamide dehydrogenase" evidence="1">
    <location>
        <begin position="21"/>
        <end position="286"/>
    </location>
</feature>
<reference evidence="2 3" key="1">
    <citation type="submission" date="2015-11" db="EMBL/GenBank/DDBJ databases">
        <title>Solirubrum puertoriconensis gen. nov. an environmental bacteria isolated in Puerto Rico.</title>
        <authorList>
            <person name="Cuebas-Irizarry M.F."/>
            <person name="Montalvo-Rodriguez R."/>
        </authorList>
    </citation>
    <scope>NUCLEOTIDE SEQUENCE [LARGE SCALE GENOMIC DNA]</scope>
    <source>
        <strain evidence="2 3">MC1A</strain>
    </source>
</reference>
<dbReference type="InterPro" id="IPR021314">
    <property type="entry name" value="DUF2911"/>
</dbReference>
<evidence type="ECO:0000256" key="1">
    <source>
        <dbReference type="SAM" id="SignalP"/>
    </source>
</evidence>
<dbReference type="Gene3D" id="1.25.40.10">
    <property type="entry name" value="Tetratricopeptide repeat domain"/>
    <property type="match status" value="1"/>
</dbReference>
<dbReference type="Pfam" id="PF11138">
    <property type="entry name" value="DUF2911"/>
    <property type="match status" value="1"/>
</dbReference>
<dbReference type="SUPFAM" id="SSF48452">
    <property type="entry name" value="TPR-like"/>
    <property type="match status" value="1"/>
</dbReference>
<comment type="caution">
    <text evidence="2">The sequence shown here is derived from an EMBL/GenBank/DDBJ whole genome shotgun (WGS) entry which is preliminary data.</text>
</comment>
<keyword evidence="3" id="KW-1185">Reference proteome</keyword>
<organism evidence="2 3">
    <name type="scientific">Solirubrum puertoriconensis</name>
    <dbReference type="NCBI Taxonomy" id="1751427"/>
    <lineage>
        <taxon>Bacteria</taxon>
        <taxon>Pseudomonadati</taxon>
        <taxon>Bacteroidota</taxon>
        <taxon>Cytophagia</taxon>
        <taxon>Cytophagales</taxon>
    </lineage>
</organism>
<dbReference type="AlphaFoldDB" id="A0A9X0HKW2"/>
<dbReference type="OrthoDB" id="195456at2"/>
<dbReference type="Proteomes" id="UP000054223">
    <property type="component" value="Unassembled WGS sequence"/>
</dbReference>
<name>A0A9X0HKW2_SOLP1</name>
<keyword evidence="1" id="KW-0732">Signal</keyword>
<evidence type="ECO:0000313" key="2">
    <source>
        <dbReference type="EMBL" id="KUG07789.1"/>
    </source>
</evidence>
<gene>
    <name evidence="2" type="ORF">ASU33_15890</name>
</gene>
<protein>
    <recommendedName>
        <fullName evidence="4">Dihydrolipoamide dehydrogenase</fullName>
    </recommendedName>
</protein>
<accession>A0A9X0HKW2</accession>
<dbReference type="InterPro" id="IPR011990">
    <property type="entry name" value="TPR-like_helical_dom_sf"/>
</dbReference>
<proteinExistence type="predicted"/>
<dbReference type="EMBL" id="LNAL01000007">
    <property type="protein sequence ID" value="KUG07789.1"/>
    <property type="molecule type" value="Genomic_DNA"/>
</dbReference>
<feature type="signal peptide" evidence="1">
    <location>
        <begin position="1"/>
        <end position="20"/>
    </location>
</feature>
<dbReference type="RefSeq" id="WP_059071412.1">
    <property type="nucleotide sequence ID" value="NZ_LNAL01000007.1"/>
</dbReference>
<sequence>MSRVICFFLAFVLCLSVAQAQQFTLPQASPHALISQTVGLTEITVDYHTPAVRNRAIWGQLVPYDQVWRAGANENTIISFSDSVRIGNKTVPAGKYSLYMLPSAEHDWQFILNKVTTHWGSEGYDAKDDQLRVPVMPEQSPMRETLMYWFSDVRANSAKLNLSWEEKTISVTIRTNVHAKVLNAMQAALTERPNDPQLLAQAADYLIQNRLEAELALKYINRAIELNDSYTNNWLKARLMAQKEDYLSAVEIARRAIKMGDKDDESFKTQLPNMRLALTEWQSKAY</sequence>
<evidence type="ECO:0008006" key="4">
    <source>
        <dbReference type="Google" id="ProtNLM"/>
    </source>
</evidence>